<sequence>MRVWCLLLVIFALLPAQAPAQTMPAAGWQAEPALSRLMLRRLAQAPDGLLWAGTDDGAYRFDGTQAVPLNALRRAGPALPPVPCNALLATPDGSLWLGTDNGLYHFSPAGTLRRLPLPAPASGNQKVPALALAADGRRVWVSQDNTTLQAYTLAGQPTGPVLPSLAGLSSVVPAPDGSLWLSGDGTRHLAATGQVLGAWAHPGRVLRPALDPTGRPWLLSDRAAYRPGPGGQLTEAVRWEQPGTGQPVEVLPTASGPTLLSREAVRQLSWTPGPDPRPRVRFALALPPWPTANWSGRLWADRTGRWWVFDTGTRGCWQREAAPVFIRALAGPGGQPYSVRASVRLPDGRLLVSSYETGLLTQAPDSPLAPLRRWAAATLPTGNAPVLLAVLPGARGPGGDWLAAGAFPFLRFNPRTGRFLKLPVAGQLATDIGLRTLVLDSASGRVWAGTQQGLYYYDPATQVYRPYEVPGHAPGAPPPLAGRVIEDVRPDARGHLWLATPEGVERLTLATGARGVYGPAAPAPRRAAVEGARCLYLAPDGRLWVGTRTHGLAVVAADGRIREVLTPSQGLPSPSIASILPGPGGMLWLGTYQGLVRYQPATGQLSIYTTAQGLVSDEFNAAAAAVDPRDGSLLLGGVAGLHRIVPGEVPVPPAVRPRLLLTALTALSASAEASRTRYLLAPDALPALRLAPEQPLIDLHLALTNSLDASRARYAYRVRGWLADRWLGLGTTPRLRLQGLPPGKYTVEIRAATSQGVAAANVLRMPLTVTAEWWNRPLTWLLAAVATALVVYLWQRNRLRQVQRENALRARLAADLHDEVGSLLTRVTMQAELLREFEAGPTRRLDTLVEDSRAAASTVRDIIWSVDAHADTLAALVDRIRDHLDATSRATGRDLLLDDTHLPALLDQALPPTVRQHTYLIFKEALTNALKYSQPGSPIRIGLRYGSPLELTISSEGPVAAISRAGQGLRSMRHRAALLRADLTAGPVPGGWQVRLKVPE</sequence>
<dbReference type="Gene3D" id="3.30.565.10">
    <property type="entry name" value="Histidine kinase-like ATPase, C-terminal domain"/>
    <property type="match status" value="1"/>
</dbReference>
<feature type="signal peptide" evidence="9">
    <location>
        <begin position="1"/>
        <end position="20"/>
    </location>
</feature>
<comment type="caution">
    <text evidence="11">The sequence shown here is derived from an EMBL/GenBank/DDBJ whole genome shotgun (WGS) entry which is preliminary data.</text>
</comment>
<dbReference type="GO" id="GO:0000155">
    <property type="term" value="F:phosphorelay sensor kinase activity"/>
    <property type="evidence" value="ECO:0007669"/>
    <property type="project" value="InterPro"/>
</dbReference>
<organism evidence="11 12">
    <name type="scientific">Hymenobacter aquaticus</name>
    <dbReference type="NCBI Taxonomy" id="1867101"/>
    <lineage>
        <taxon>Bacteria</taxon>
        <taxon>Pseudomonadati</taxon>
        <taxon>Bacteroidota</taxon>
        <taxon>Cytophagia</taxon>
        <taxon>Cytophagales</taxon>
        <taxon>Hymenobacteraceae</taxon>
        <taxon>Hymenobacter</taxon>
    </lineage>
</organism>
<evidence type="ECO:0000256" key="7">
    <source>
        <dbReference type="ARBA" id="ARBA00022840"/>
    </source>
</evidence>
<dbReference type="Gene3D" id="2.130.10.10">
    <property type="entry name" value="YVTN repeat-like/Quinoprotein amine dehydrogenase"/>
    <property type="match status" value="2"/>
</dbReference>
<dbReference type="GO" id="GO:0016020">
    <property type="term" value="C:membrane"/>
    <property type="evidence" value="ECO:0007669"/>
    <property type="project" value="InterPro"/>
</dbReference>
<keyword evidence="6" id="KW-0418">Kinase</keyword>
<evidence type="ECO:0000256" key="8">
    <source>
        <dbReference type="ARBA" id="ARBA00023012"/>
    </source>
</evidence>
<evidence type="ECO:0000259" key="10">
    <source>
        <dbReference type="Pfam" id="PF07730"/>
    </source>
</evidence>
<dbReference type="GO" id="GO:0046983">
    <property type="term" value="F:protein dimerization activity"/>
    <property type="evidence" value="ECO:0007669"/>
    <property type="project" value="InterPro"/>
</dbReference>
<evidence type="ECO:0000256" key="6">
    <source>
        <dbReference type="ARBA" id="ARBA00022777"/>
    </source>
</evidence>
<keyword evidence="12" id="KW-1185">Reference proteome</keyword>
<dbReference type="Proteomes" id="UP000297549">
    <property type="component" value="Unassembled WGS sequence"/>
</dbReference>
<evidence type="ECO:0000256" key="3">
    <source>
        <dbReference type="ARBA" id="ARBA00022553"/>
    </source>
</evidence>
<dbReference type="InterPro" id="IPR050482">
    <property type="entry name" value="Sensor_HK_TwoCompSys"/>
</dbReference>
<dbReference type="Pfam" id="PF07730">
    <property type="entry name" value="HisKA_3"/>
    <property type="match status" value="1"/>
</dbReference>
<keyword evidence="4" id="KW-0808">Transferase</keyword>
<keyword evidence="5" id="KW-0547">Nucleotide-binding</keyword>
<dbReference type="OrthoDB" id="9806995at2"/>
<dbReference type="SUPFAM" id="SSF55874">
    <property type="entry name" value="ATPase domain of HSP90 chaperone/DNA topoisomerase II/histidine kinase"/>
    <property type="match status" value="1"/>
</dbReference>
<keyword evidence="7" id="KW-0067">ATP-binding</keyword>
<dbReference type="CDD" id="cd16917">
    <property type="entry name" value="HATPase_UhpB-NarQ-NarX-like"/>
    <property type="match status" value="1"/>
</dbReference>
<evidence type="ECO:0000256" key="5">
    <source>
        <dbReference type="ARBA" id="ARBA00022741"/>
    </source>
</evidence>
<feature type="chain" id="PRO_5021419758" description="histidine kinase" evidence="9">
    <location>
        <begin position="21"/>
        <end position="1000"/>
    </location>
</feature>
<dbReference type="InterPro" id="IPR011712">
    <property type="entry name" value="Sig_transdc_His_kin_sub3_dim/P"/>
</dbReference>
<dbReference type="SUPFAM" id="SSF63829">
    <property type="entry name" value="Calcium-dependent phosphotriesterase"/>
    <property type="match status" value="2"/>
</dbReference>
<evidence type="ECO:0000256" key="2">
    <source>
        <dbReference type="ARBA" id="ARBA00012438"/>
    </source>
</evidence>
<dbReference type="InterPro" id="IPR013783">
    <property type="entry name" value="Ig-like_fold"/>
</dbReference>
<dbReference type="GO" id="GO:0005524">
    <property type="term" value="F:ATP binding"/>
    <property type="evidence" value="ECO:0007669"/>
    <property type="project" value="UniProtKB-KW"/>
</dbReference>
<dbReference type="Gene3D" id="2.60.40.10">
    <property type="entry name" value="Immunoglobulins"/>
    <property type="match status" value="1"/>
</dbReference>
<dbReference type="InterPro" id="IPR036890">
    <property type="entry name" value="HATPase_C_sf"/>
</dbReference>
<keyword evidence="9" id="KW-0732">Signal</keyword>
<dbReference type="PANTHER" id="PTHR24421:SF10">
    <property type="entry name" value="NITRATE_NITRITE SENSOR PROTEIN NARQ"/>
    <property type="match status" value="1"/>
</dbReference>
<dbReference type="InterPro" id="IPR015943">
    <property type="entry name" value="WD40/YVTN_repeat-like_dom_sf"/>
</dbReference>
<keyword evidence="3" id="KW-0597">Phosphoprotein</keyword>
<reference evidence="11 12" key="1">
    <citation type="submission" date="2019-04" db="EMBL/GenBank/DDBJ databases">
        <authorList>
            <person name="Feng G."/>
            <person name="Zhang J."/>
            <person name="Zhu H."/>
        </authorList>
    </citation>
    <scope>NUCLEOTIDE SEQUENCE [LARGE SCALE GENOMIC DNA]</scope>
    <source>
        <strain evidence="11 12">JCM 31653</strain>
    </source>
</reference>
<evidence type="ECO:0000256" key="9">
    <source>
        <dbReference type="SAM" id="SignalP"/>
    </source>
</evidence>
<comment type="catalytic activity">
    <reaction evidence="1">
        <text>ATP + protein L-histidine = ADP + protein N-phospho-L-histidine.</text>
        <dbReference type="EC" id="2.7.13.3"/>
    </reaction>
</comment>
<dbReference type="AlphaFoldDB" id="A0A4Z0Q375"/>
<feature type="domain" description="Signal transduction histidine kinase subgroup 3 dimerisation and phosphoacceptor" evidence="10">
    <location>
        <begin position="809"/>
        <end position="865"/>
    </location>
</feature>
<dbReference type="EMBL" id="SRLC01000001">
    <property type="protein sequence ID" value="TGE24470.1"/>
    <property type="molecule type" value="Genomic_DNA"/>
</dbReference>
<evidence type="ECO:0000256" key="4">
    <source>
        <dbReference type="ARBA" id="ARBA00022679"/>
    </source>
</evidence>
<protein>
    <recommendedName>
        <fullName evidence="2">histidine kinase</fullName>
        <ecNumber evidence="2">2.7.13.3</ecNumber>
    </recommendedName>
</protein>
<dbReference type="EC" id="2.7.13.3" evidence="2"/>
<name>A0A4Z0Q375_9BACT</name>
<keyword evidence="8" id="KW-0902">Two-component regulatory system</keyword>
<dbReference type="Gene3D" id="1.20.5.1930">
    <property type="match status" value="1"/>
</dbReference>
<evidence type="ECO:0000256" key="1">
    <source>
        <dbReference type="ARBA" id="ARBA00000085"/>
    </source>
</evidence>
<gene>
    <name evidence="11" type="ORF">E5K00_04440</name>
</gene>
<proteinExistence type="predicted"/>
<accession>A0A4Z0Q375</accession>
<evidence type="ECO:0000313" key="11">
    <source>
        <dbReference type="EMBL" id="TGE24470.1"/>
    </source>
</evidence>
<evidence type="ECO:0000313" key="12">
    <source>
        <dbReference type="Proteomes" id="UP000297549"/>
    </source>
</evidence>
<dbReference type="PANTHER" id="PTHR24421">
    <property type="entry name" value="NITRATE/NITRITE SENSOR PROTEIN NARX-RELATED"/>
    <property type="match status" value="1"/>
</dbReference>